<sequence>MRECSRLIIQMRRRLGKPELTLIDILNPVLFDDVVLSVQAISGYDADNKTYKAGSLADHMGTTLKQLCAEATDLLFMNSSDLKHNDKELKLKEIKKI</sequence>
<dbReference type="PANTHER" id="PTHR33480">
    <property type="entry name" value="SET DOMAIN-CONTAINING PROTEIN-RELATED"/>
    <property type="match status" value="1"/>
</dbReference>
<comment type="caution">
    <text evidence="1">The sequence shown here is derived from an EMBL/GenBank/DDBJ whole genome shotgun (WGS) entry which is preliminary data.</text>
</comment>
<keyword evidence="2" id="KW-1185">Reference proteome</keyword>
<organism evidence="1 2">
    <name type="scientific">Rhamnusium bicolor</name>
    <dbReference type="NCBI Taxonomy" id="1586634"/>
    <lineage>
        <taxon>Eukaryota</taxon>
        <taxon>Metazoa</taxon>
        <taxon>Ecdysozoa</taxon>
        <taxon>Arthropoda</taxon>
        <taxon>Hexapoda</taxon>
        <taxon>Insecta</taxon>
        <taxon>Pterygota</taxon>
        <taxon>Neoptera</taxon>
        <taxon>Endopterygota</taxon>
        <taxon>Coleoptera</taxon>
        <taxon>Polyphaga</taxon>
        <taxon>Cucujiformia</taxon>
        <taxon>Chrysomeloidea</taxon>
        <taxon>Cerambycidae</taxon>
        <taxon>Lepturinae</taxon>
        <taxon>Rhagiini</taxon>
        <taxon>Rhamnusium</taxon>
    </lineage>
</organism>
<dbReference type="PANTHER" id="PTHR33480:SF1">
    <property type="entry name" value="TYR RECOMBINASE DOMAIN-CONTAINING PROTEIN"/>
    <property type="match status" value="1"/>
</dbReference>
<reference evidence="1" key="1">
    <citation type="journal article" date="2023" name="Insect Mol. Biol.">
        <title>Genome sequencing provides insights into the evolution of gene families encoding plant cell wall-degrading enzymes in longhorned beetles.</title>
        <authorList>
            <person name="Shin N.R."/>
            <person name="Okamura Y."/>
            <person name="Kirsch R."/>
            <person name="Pauchet Y."/>
        </authorList>
    </citation>
    <scope>NUCLEOTIDE SEQUENCE</scope>
    <source>
        <strain evidence="1">RBIC_L_NR</strain>
    </source>
</reference>
<accession>A0AAV8WJH9</accession>
<evidence type="ECO:0000313" key="2">
    <source>
        <dbReference type="Proteomes" id="UP001162156"/>
    </source>
</evidence>
<gene>
    <name evidence="1" type="ORF">NQ314_021420</name>
</gene>
<dbReference type="AlphaFoldDB" id="A0AAV8WJH9"/>
<proteinExistence type="predicted"/>
<evidence type="ECO:0000313" key="1">
    <source>
        <dbReference type="EMBL" id="KAJ8926232.1"/>
    </source>
</evidence>
<protein>
    <submittedName>
        <fullName evidence="1">Uncharacterized protein</fullName>
    </submittedName>
</protein>
<dbReference type="Proteomes" id="UP001162156">
    <property type="component" value="Unassembled WGS sequence"/>
</dbReference>
<dbReference type="EMBL" id="JANEYF010005968">
    <property type="protein sequence ID" value="KAJ8926232.1"/>
    <property type="molecule type" value="Genomic_DNA"/>
</dbReference>
<name>A0AAV8WJH9_9CUCU</name>